<sequence>MGFLSHSRKNEEVRPEQKWDYISINDFKSTSCFTPFAYGYLYFMLLISIAVYAVDTFTAINLLVFDRWSSEIDPTQLIPRTVSKWIFSICIILSVVNLVYEHIRAQRVMRRGSVAECYLDNLAVRLESIRMGKGRGWKRFLVFAELTKSKKGAEYVALFTYFSFQSWVRVVICSGPRQAVNALTLLSVYNAKISAHGETFEGTLLDFFDKIRALAEQDYRQALILSGMCFTLVIWVFSALSLLLAVLFFIFFLWGYIPREDGGLTGFCSRKINKRLMTIVSAKVNKAIAEEERKRQKAELKAAKKAGELPPMELKATIPNVSVDSLPQMPTLSRNDTMNSLSGQSAPPLVSAASFELGSMDQKRPAPSRSGTMASTASSFSSRAPLLGHAAEFGSGRASPAPSIPAIPDLGALPPPTRTGTAASNRSFGAPPSQLSRNNTNGSGFGAGYTASPATYSSDTMPPMPSMPQPMRSPAGGPGGYSRPPFANHSSNLSGSSIRFNQDDYSSTGRASPAPSMGSYRSGPTSPRGYGPANGAPYPVRSATGPMPGPRGPGQQYPQRNMTAPVHQQQPSNGSFNSFNDMPSPSSQRGPAPSRPGFGSGWNTDIESQRGPGRY</sequence>
<dbReference type="GeneID" id="41979469"/>
<feature type="region of interest" description="Disordered" evidence="2">
    <location>
        <begin position="392"/>
        <end position="615"/>
    </location>
</feature>
<feature type="compositionally biased region" description="Low complexity" evidence="2">
    <location>
        <begin position="398"/>
        <end position="408"/>
    </location>
</feature>
<feature type="compositionally biased region" description="Polar residues" evidence="2">
    <location>
        <begin position="560"/>
        <end position="589"/>
    </location>
</feature>
<keyword evidence="1" id="KW-0175">Coiled coil</keyword>
<name>A0A507BJU3_9PEZI</name>
<dbReference type="RefSeq" id="XP_030999380.1">
    <property type="nucleotide sequence ID" value="XM_031134817.1"/>
</dbReference>
<keyword evidence="3" id="KW-0812">Transmembrane</keyword>
<feature type="compositionally biased region" description="Polar residues" evidence="2">
    <location>
        <begin position="369"/>
        <end position="380"/>
    </location>
</feature>
<dbReference type="OrthoDB" id="2128042at2759"/>
<comment type="caution">
    <text evidence="4">The sequence shown here is derived from an EMBL/GenBank/DDBJ whole genome shotgun (WGS) entry which is preliminary data.</text>
</comment>
<keyword evidence="5" id="KW-1185">Reference proteome</keyword>
<dbReference type="STRING" id="1093900.A0A507BJU3"/>
<feature type="transmembrane region" description="Helical" evidence="3">
    <location>
        <begin position="85"/>
        <end position="103"/>
    </location>
</feature>
<feature type="compositionally biased region" description="Polar residues" evidence="2">
    <location>
        <begin position="418"/>
        <end position="442"/>
    </location>
</feature>
<dbReference type="GO" id="GO:0005886">
    <property type="term" value="C:plasma membrane"/>
    <property type="evidence" value="ECO:0007669"/>
    <property type="project" value="InterPro"/>
</dbReference>
<evidence type="ECO:0008006" key="6">
    <source>
        <dbReference type="Google" id="ProtNLM"/>
    </source>
</evidence>
<feature type="compositionally biased region" description="Polar residues" evidence="2">
    <location>
        <begin position="325"/>
        <end position="345"/>
    </location>
</feature>
<reference evidence="4 5" key="1">
    <citation type="submission" date="2019-06" db="EMBL/GenBank/DDBJ databases">
        <title>Draft genome sequence of the filamentous fungus Phialemoniopsis curvata isolated from diesel fuel.</title>
        <authorList>
            <person name="Varaljay V.A."/>
            <person name="Lyon W.J."/>
            <person name="Crouch A.L."/>
            <person name="Drake C.E."/>
            <person name="Hollomon J.M."/>
            <person name="Nadeau L.J."/>
            <person name="Nunn H.S."/>
            <person name="Stevenson B.S."/>
            <person name="Bojanowski C.L."/>
            <person name="Crookes-Goodson W.J."/>
        </authorList>
    </citation>
    <scope>NUCLEOTIDE SEQUENCE [LARGE SCALE GENOMIC DNA]</scope>
    <source>
        <strain evidence="4 5">D216</strain>
    </source>
</reference>
<dbReference type="InterPro" id="IPR031606">
    <property type="entry name" value="Kch1/2"/>
</dbReference>
<evidence type="ECO:0000313" key="4">
    <source>
        <dbReference type="EMBL" id="TPX17669.1"/>
    </source>
</evidence>
<dbReference type="Pfam" id="PF16944">
    <property type="entry name" value="KCH"/>
    <property type="match status" value="1"/>
</dbReference>
<proteinExistence type="predicted"/>
<keyword evidence="3" id="KW-0472">Membrane</keyword>
<dbReference type="InParanoid" id="A0A507BJU3"/>
<organism evidence="4 5">
    <name type="scientific">Thyridium curvatum</name>
    <dbReference type="NCBI Taxonomy" id="1093900"/>
    <lineage>
        <taxon>Eukaryota</taxon>
        <taxon>Fungi</taxon>
        <taxon>Dikarya</taxon>
        <taxon>Ascomycota</taxon>
        <taxon>Pezizomycotina</taxon>
        <taxon>Sordariomycetes</taxon>
        <taxon>Sordariomycetidae</taxon>
        <taxon>Thyridiales</taxon>
        <taxon>Thyridiaceae</taxon>
        <taxon>Thyridium</taxon>
    </lineage>
</organism>
<feature type="transmembrane region" description="Helical" evidence="3">
    <location>
        <begin position="222"/>
        <end position="254"/>
    </location>
</feature>
<protein>
    <recommendedName>
        <fullName evidence="6">Pheromone-regulated membrane protein</fullName>
    </recommendedName>
</protein>
<dbReference type="EMBL" id="SKBQ01000131">
    <property type="protein sequence ID" value="TPX17669.1"/>
    <property type="molecule type" value="Genomic_DNA"/>
</dbReference>
<feature type="transmembrane region" description="Helical" evidence="3">
    <location>
        <begin position="40"/>
        <end position="65"/>
    </location>
</feature>
<feature type="compositionally biased region" description="Polar residues" evidence="2">
    <location>
        <begin position="488"/>
        <end position="510"/>
    </location>
</feature>
<evidence type="ECO:0000256" key="2">
    <source>
        <dbReference type="SAM" id="MobiDB-lite"/>
    </source>
</evidence>
<evidence type="ECO:0000313" key="5">
    <source>
        <dbReference type="Proteomes" id="UP000319257"/>
    </source>
</evidence>
<dbReference type="Proteomes" id="UP000319257">
    <property type="component" value="Unassembled WGS sequence"/>
</dbReference>
<keyword evidence="3" id="KW-1133">Transmembrane helix</keyword>
<dbReference type="AlphaFoldDB" id="A0A507BJU3"/>
<dbReference type="PANTHER" id="PTHR36424:SF1">
    <property type="entry name" value="LOW AFFINITY K(+) TRANSPORTER 1-RELATED"/>
    <property type="match status" value="1"/>
</dbReference>
<evidence type="ECO:0000256" key="3">
    <source>
        <dbReference type="SAM" id="Phobius"/>
    </source>
</evidence>
<evidence type="ECO:0000256" key="1">
    <source>
        <dbReference type="SAM" id="Coils"/>
    </source>
</evidence>
<feature type="region of interest" description="Disordered" evidence="2">
    <location>
        <begin position="359"/>
        <end position="380"/>
    </location>
</feature>
<feature type="region of interest" description="Disordered" evidence="2">
    <location>
        <begin position="325"/>
        <end position="347"/>
    </location>
</feature>
<feature type="coiled-coil region" evidence="1">
    <location>
        <begin position="279"/>
        <end position="308"/>
    </location>
</feature>
<accession>A0A507BJU3</accession>
<gene>
    <name evidence="4" type="ORF">E0L32_012022</name>
</gene>
<dbReference type="PANTHER" id="PTHR36424">
    <property type="entry name" value="PHEROMONE-REGULATED MEMBRANE PROTEIN 6"/>
    <property type="match status" value="1"/>
</dbReference>
<dbReference type="GO" id="GO:0015079">
    <property type="term" value="F:potassium ion transmembrane transporter activity"/>
    <property type="evidence" value="ECO:0007669"/>
    <property type="project" value="InterPro"/>
</dbReference>